<reference evidence="2" key="1">
    <citation type="submission" date="2021-02" db="EMBL/GenBank/DDBJ databases">
        <authorList>
            <person name="Nowell W R."/>
        </authorList>
    </citation>
    <scope>NUCLEOTIDE SEQUENCE</scope>
</reference>
<name>A0A816GX69_ADIRI</name>
<dbReference type="Proteomes" id="UP000663828">
    <property type="component" value="Unassembled WGS sequence"/>
</dbReference>
<protein>
    <submittedName>
        <fullName evidence="2">Uncharacterized protein</fullName>
    </submittedName>
</protein>
<keyword evidence="1" id="KW-1133">Transmembrane helix</keyword>
<feature type="non-terminal residue" evidence="2">
    <location>
        <position position="1"/>
    </location>
</feature>
<evidence type="ECO:0000313" key="2">
    <source>
        <dbReference type="EMBL" id="CAF1679499.1"/>
    </source>
</evidence>
<comment type="caution">
    <text evidence="2">The sequence shown here is derived from an EMBL/GenBank/DDBJ whole genome shotgun (WGS) entry which is preliminary data.</text>
</comment>
<evidence type="ECO:0000256" key="1">
    <source>
        <dbReference type="SAM" id="Phobius"/>
    </source>
</evidence>
<dbReference type="AlphaFoldDB" id="A0A816GX69"/>
<accession>A0A816GX69</accession>
<sequence length="206" mass="23966">MEDENIFVDRISQEATEYSYSVSMQIEYLQIPIRIARDYNTLEYVELGQTVIYEHGSKFRTVLRILSFILIILIYRYVGNQIQPLVIDYVAHYDKPMLEVYNSTYPDQVMEDEHMCFYAKNSILPDNLGIQSEDAAFSCDDCDDVPVEIFATKDHSLNVFHNLSCPSYGSKYMFFFNEKMYASIFDGYLKESINGFPDNSPDNEST</sequence>
<proteinExistence type="predicted"/>
<keyword evidence="3" id="KW-1185">Reference proteome</keyword>
<keyword evidence="1" id="KW-0472">Membrane</keyword>
<feature type="transmembrane region" description="Helical" evidence="1">
    <location>
        <begin position="61"/>
        <end position="78"/>
    </location>
</feature>
<organism evidence="2 3">
    <name type="scientific">Adineta ricciae</name>
    <name type="common">Rotifer</name>
    <dbReference type="NCBI Taxonomy" id="249248"/>
    <lineage>
        <taxon>Eukaryota</taxon>
        <taxon>Metazoa</taxon>
        <taxon>Spiralia</taxon>
        <taxon>Gnathifera</taxon>
        <taxon>Rotifera</taxon>
        <taxon>Eurotatoria</taxon>
        <taxon>Bdelloidea</taxon>
        <taxon>Adinetida</taxon>
        <taxon>Adinetidae</taxon>
        <taxon>Adineta</taxon>
    </lineage>
</organism>
<gene>
    <name evidence="2" type="ORF">XAT740_LOCUS60271</name>
</gene>
<keyword evidence="1" id="KW-0812">Transmembrane</keyword>
<dbReference type="EMBL" id="CAJNOR010014706">
    <property type="protein sequence ID" value="CAF1679499.1"/>
    <property type="molecule type" value="Genomic_DNA"/>
</dbReference>
<evidence type="ECO:0000313" key="3">
    <source>
        <dbReference type="Proteomes" id="UP000663828"/>
    </source>
</evidence>